<dbReference type="InterPro" id="IPR027443">
    <property type="entry name" value="IPNS-like_sf"/>
</dbReference>
<feature type="region of interest" description="Disordered" evidence="3">
    <location>
        <begin position="250"/>
        <end position="274"/>
    </location>
</feature>
<dbReference type="PANTHER" id="PTHR47990">
    <property type="entry name" value="2-OXOGLUTARATE (2OG) AND FE(II)-DEPENDENT OXYGENASE SUPERFAMILY PROTEIN-RELATED"/>
    <property type="match status" value="1"/>
</dbReference>
<dbReference type="PROSITE" id="PS51471">
    <property type="entry name" value="FE2OG_OXY"/>
    <property type="match status" value="1"/>
</dbReference>
<feature type="domain" description="Fe2OG dioxygenase" evidence="4">
    <location>
        <begin position="237"/>
        <end position="357"/>
    </location>
</feature>
<dbReference type="OrthoDB" id="288590at2759"/>
<evidence type="ECO:0000256" key="2">
    <source>
        <dbReference type="RuleBase" id="RU003682"/>
    </source>
</evidence>
<dbReference type="Proteomes" id="UP000054032">
    <property type="component" value="Unassembled WGS sequence"/>
</dbReference>
<dbReference type="InterPro" id="IPR005123">
    <property type="entry name" value="Oxoglu/Fe-dep_dioxygenase_dom"/>
</dbReference>
<dbReference type="eggNOG" id="KOG0143">
    <property type="taxonomic scope" value="Eukaryota"/>
</dbReference>
<dbReference type="Gene3D" id="2.60.120.330">
    <property type="entry name" value="B-lactam Antibiotic, Isopenicillin N Synthase, Chain"/>
    <property type="match status" value="1"/>
</dbReference>
<dbReference type="GO" id="GO:0016491">
    <property type="term" value="F:oxidoreductase activity"/>
    <property type="evidence" value="ECO:0007669"/>
    <property type="project" value="UniProtKB-KW"/>
</dbReference>
<keyword evidence="6" id="KW-1185">Reference proteome</keyword>
<comment type="similarity">
    <text evidence="1 2">Belongs to the iron/ascorbate-dependent oxidoreductase family.</text>
</comment>
<dbReference type="EMBL" id="KI964086">
    <property type="protein sequence ID" value="EUC41792.1"/>
    <property type="molecule type" value="Genomic_DNA"/>
</dbReference>
<dbReference type="SUPFAM" id="SSF51197">
    <property type="entry name" value="Clavaminate synthase-like"/>
    <property type="match status" value="1"/>
</dbReference>
<keyword evidence="2" id="KW-0479">Metal-binding</keyword>
<evidence type="ECO:0000313" key="5">
    <source>
        <dbReference type="EMBL" id="EUC41792.1"/>
    </source>
</evidence>
<dbReference type="InterPro" id="IPR026992">
    <property type="entry name" value="DIOX_N"/>
</dbReference>
<keyword evidence="2" id="KW-0560">Oxidoreductase</keyword>
<evidence type="ECO:0000313" key="6">
    <source>
        <dbReference type="Proteomes" id="UP000054032"/>
    </source>
</evidence>
<dbReference type="InterPro" id="IPR044861">
    <property type="entry name" value="IPNS-like_FE2OG_OXY"/>
</dbReference>
<feature type="compositionally biased region" description="Polar residues" evidence="3">
    <location>
        <begin position="61"/>
        <end position="71"/>
    </location>
</feature>
<dbReference type="GO" id="GO:0046872">
    <property type="term" value="F:metal ion binding"/>
    <property type="evidence" value="ECO:0007669"/>
    <property type="project" value="UniProtKB-KW"/>
</dbReference>
<dbReference type="Pfam" id="PF03171">
    <property type="entry name" value="2OG-FeII_Oxy"/>
    <property type="match status" value="1"/>
</dbReference>
<evidence type="ECO:0000256" key="1">
    <source>
        <dbReference type="ARBA" id="ARBA00008056"/>
    </source>
</evidence>
<gene>
    <name evidence="5" type="ORF">COCMIDRAFT_105249</name>
</gene>
<reference evidence="5 6" key="1">
    <citation type="journal article" date="2013" name="PLoS Genet.">
        <title>Comparative genome structure, secondary metabolite, and effector coding capacity across Cochliobolus pathogens.</title>
        <authorList>
            <person name="Condon B.J."/>
            <person name="Leng Y."/>
            <person name="Wu D."/>
            <person name="Bushley K.E."/>
            <person name="Ohm R.A."/>
            <person name="Otillar R."/>
            <person name="Martin J."/>
            <person name="Schackwitz W."/>
            <person name="Grimwood J."/>
            <person name="MohdZainudin N."/>
            <person name="Xue C."/>
            <person name="Wang R."/>
            <person name="Manning V.A."/>
            <person name="Dhillon B."/>
            <person name="Tu Z.J."/>
            <person name="Steffenson B.J."/>
            <person name="Salamov A."/>
            <person name="Sun H."/>
            <person name="Lowry S."/>
            <person name="LaButti K."/>
            <person name="Han J."/>
            <person name="Copeland A."/>
            <person name="Lindquist E."/>
            <person name="Barry K."/>
            <person name="Schmutz J."/>
            <person name="Baker S.E."/>
            <person name="Ciuffetti L.M."/>
            <person name="Grigoriev I.V."/>
            <person name="Zhong S."/>
            <person name="Turgeon B.G."/>
        </authorList>
    </citation>
    <scope>NUCLEOTIDE SEQUENCE [LARGE SCALE GENOMIC DNA]</scope>
    <source>
        <strain evidence="5 6">ATCC 44560</strain>
    </source>
</reference>
<feature type="compositionally biased region" description="Low complexity" evidence="3">
    <location>
        <begin position="23"/>
        <end position="40"/>
    </location>
</feature>
<name>W6YQT2_COCMI</name>
<keyword evidence="2" id="KW-0408">Iron</keyword>
<dbReference type="GeneID" id="19118655"/>
<dbReference type="Pfam" id="PF14226">
    <property type="entry name" value="DIOX_N"/>
    <property type="match status" value="1"/>
</dbReference>
<dbReference type="AlphaFoldDB" id="W6YQT2"/>
<organism evidence="5 6">
    <name type="scientific">Bipolaris oryzae ATCC 44560</name>
    <dbReference type="NCBI Taxonomy" id="930090"/>
    <lineage>
        <taxon>Eukaryota</taxon>
        <taxon>Fungi</taxon>
        <taxon>Dikarya</taxon>
        <taxon>Ascomycota</taxon>
        <taxon>Pezizomycotina</taxon>
        <taxon>Dothideomycetes</taxon>
        <taxon>Pleosporomycetidae</taxon>
        <taxon>Pleosporales</taxon>
        <taxon>Pleosporineae</taxon>
        <taxon>Pleosporaceae</taxon>
        <taxon>Bipolaris</taxon>
    </lineage>
</organism>
<dbReference type="HOGENOM" id="CLU_010119_6_0_1"/>
<feature type="region of interest" description="Disordered" evidence="3">
    <location>
        <begin position="1"/>
        <end position="71"/>
    </location>
</feature>
<sequence length="404" mass="44814">MSDMHAALQKARHKLHNSDKPWTTSPSLSPTRSSPSPRCTNNPISPPPTSILPKIDISPFLNPSSPASSRRQTAQAINAACTTYGFFYLTGHGIPQSQLDSVISLARQFFALPLSEKLKIERLDAGTRQGGDGARGYQRLCTDDEGGGLQDLQEAVDFYAEWPEERREEGDAGPGSVKSLQGRNLWPSEPRGLRGVYEEYIERVGEVGEAVVRAMGEALELELEGEREVIEKACKGSFWVVRMIGYPPLPSPPSEGFGSGGGEEGEGEEEQQQFSCGAHTDYGCVTLLLSDDTPNALQIQLKDGTWLNADPVPGAFVVNIGDMIERWTNGLWKSTLHRVIHRTGDRYRISVPFFYEPNFYAEVAPLETCVRRTGGKRVYESSVYGEHLLTKVFSNFYYSKRTDW</sequence>
<dbReference type="GO" id="GO:0044283">
    <property type="term" value="P:small molecule biosynthetic process"/>
    <property type="evidence" value="ECO:0007669"/>
    <property type="project" value="UniProtKB-ARBA"/>
</dbReference>
<evidence type="ECO:0000259" key="4">
    <source>
        <dbReference type="PROSITE" id="PS51471"/>
    </source>
</evidence>
<evidence type="ECO:0000256" key="3">
    <source>
        <dbReference type="SAM" id="MobiDB-lite"/>
    </source>
</evidence>
<dbReference type="RefSeq" id="XP_007691696.1">
    <property type="nucleotide sequence ID" value="XM_007693506.1"/>
</dbReference>
<proteinExistence type="inferred from homology"/>
<feature type="region of interest" description="Disordered" evidence="3">
    <location>
        <begin position="164"/>
        <end position="184"/>
    </location>
</feature>
<dbReference type="KEGG" id="bor:COCMIDRAFT_105249"/>
<dbReference type="InterPro" id="IPR050231">
    <property type="entry name" value="Iron_ascorbate_oxido_reductase"/>
</dbReference>
<accession>W6YQT2</accession>
<protein>
    <recommendedName>
        <fullName evidence="4">Fe2OG dioxygenase domain-containing protein</fullName>
    </recommendedName>
</protein>